<gene>
    <name evidence="5" type="ORF">CTI12_AA455950</name>
</gene>
<dbReference type="AlphaFoldDB" id="A0A2U1LQQ5"/>
<comment type="similarity">
    <text evidence="2 4">Belongs to the peptidase S10 family.</text>
</comment>
<evidence type="ECO:0000256" key="4">
    <source>
        <dbReference type="RuleBase" id="RU361156"/>
    </source>
</evidence>
<dbReference type="EMBL" id="PKPP01008194">
    <property type="protein sequence ID" value="PWA51319.1"/>
    <property type="molecule type" value="Genomic_DNA"/>
</dbReference>
<dbReference type="PANTHER" id="PTHR11802">
    <property type="entry name" value="SERINE PROTEASE FAMILY S10 SERINE CARBOXYPEPTIDASE"/>
    <property type="match status" value="1"/>
</dbReference>
<reference evidence="5 6" key="1">
    <citation type="journal article" date="2018" name="Mol. Plant">
        <title>The genome of Artemisia annua provides insight into the evolution of Asteraceae family and artemisinin biosynthesis.</title>
        <authorList>
            <person name="Shen Q."/>
            <person name="Zhang L."/>
            <person name="Liao Z."/>
            <person name="Wang S."/>
            <person name="Yan T."/>
            <person name="Shi P."/>
            <person name="Liu M."/>
            <person name="Fu X."/>
            <person name="Pan Q."/>
            <person name="Wang Y."/>
            <person name="Lv Z."/>
            <person name="Lu X."/>
            <person name="Zhang F."/>
            <person name="Jiang W."/>
            <person name="Ma Y."/>
            <person name="Chen M."/>
            <person name="Hao X."/>
            <person name="Li L."/>
            <person name="Tang Y."/>
            <person name="Lv G."/>
            <person name="Zhou Y."/>
            <person name="Sun X."/>
            <person name="Brodelius P.E."/>
            <person name="Rose J.K.C."/>
            <person name="Tang K."/>
        </authorList>
    </citation>
    <scope>NUCLEOTIDE SEQUENCE [LARGE SCALE GENOMIC DNA]</scope>
    <source>
        <strain evidence="6">cv. Huhao1</strain>
        <tissue evidence="5">Leaf</tissue>
    </source>
</reference>
<accession>A0A2U1LQQ5</accession>
<keyword evidence="3" id="KW-0964">Secreted</keyword>
<dbReference type="InterPro" id="IPR001563">
    <property type="entry name" value="Peptidase_S10"/>
</dbReference>
<dbReference type="GO" id="GO:0006508">
    <property type="term" value="P:proteolysis"/>
    <property type="evidence" value="ECO:0007669"/>
    <property type="project" value="UniProtKB-KW"/>
</dbReference>
<dbReference type="EC" id="3.4.16.-" evidence="4"/>
<organism evidence="5 6">
    <name type="scientific">Artemisia annua</name>
    <name type="common">Sweet wormwood</name>
    <dbReference type="NCBI Taxonomy" id="35608"/>
    <lineage>
        <taxon>Eukaryota</taxon>
        <taxon>Viridiplantae</taxon>
        <taxon>Streptophyta</taxon>
        <taxon>Embryophyta</taxon>
        <taxon>Tracheophyta</taxon>
        <taxon>Spermatophyta</taxon>
        <taxon>Magnoliopsida</taxon>
        <taxon>eudicotyledons</taxon>
        <taxon>Gunneridae</taxon>
        <taxon>Pentapetalae</taxon>
        <taxon>asterids</taxon>
        <taxon>campanulids</taxon>
        <taxon>Asterales</taxon>
        <taxon>Asteraceae</taxon>
        <taxon>Asteroideae</taxon>
        <taxon>Anthemideae</taxon>
        <taxon>Artemisiinae</taxon>
        <taxon>Artemisia</taxon>
    </lineage>
</organism>
<comment type="subcellular location">
    <subcellularLocation>
        <location evidence="1">Secreted</location>
    </subcellularLocation>
</comment>
<keyword evidence="4 5" id="KW-0378">Hydrolase</keyword>
<comment type="caution">
    <text evidence="5">The sequence shown here is derived from an EMBL/GenBank/DDBJ whole genome shotgun (WGS) entry which is preliminary data.</text>
</comment>
<protein>
    <recommendedName>
        <fullName evidence="4">Carboxypeptidase</fullName>
        <ecNumber evidence="4">3.4.16.-</ecNumber>
    </recommendedName>
</protein>
<dbReference type="GO" id="GO:0005576">
    <property type="term" value="C:extracellular region"/>
    <property type="evidence" value="ECO:0007669"/>
    <property type="project" value="UniProtKB-SubCell"/>
</dbReference>
<dbReference type="SUPFAM" id="SSF53474">
    <property type="entry name" value="alpha/beta-Hydrolases"/>
    <property type="match status" value="1"/>
</dbReference>
<keyword evidence="4" id="KW-0645">Protease</keyword>
<evidence type="ECO:0000256" key="1">
    <source>
        <dbReference type="ARBA" id="ARBA00004613"/>
    </source>
</evidence>
<dbReference type="PROSITE" id="PS00131">
    <property type="entry name" value="CARBOXYPEPT_SER_SER"/>
    <property type="match status" value="1"/>
</dbReference>
<evidence type="ECO:0000313" key="6">
    <source>
        <dbReference type="Proteomes" id="UP000245207"/>
    </source>
</evidence>
<dbReference type="InterPro" id="IPR029058">
    <property type="entry name" value="AB_hydrolase_fold"/>
</dbReference>
<dbReference type="Pfam" id="PF00450">
    <property type="entry name" value="Peptidase_S10"/>
    <property type="match status" value="1"/>
</dbReference>
<dbReference type="GO" id="GO:0004185">
    <property type="term" value="F:serine-type carboxypeptidase activity"/>
    <property type="evidence" value="ECO:0007669"/>
    <property type="project" value="UniProtKB-UniRule"/>
</dbReference>
<evidence type="ECO:0000313" key="5">
    <source>
        <dbReference type="EMBL" id="PWA51319.1"/>
    </source>
</evidence>
<keyword evidence="4 5" id="KW-0121">Carboxypeptidase</keyword>
<dbReference type="Proteomes" id="UP000245207">
    <property type="component" value="Unassembled WGS sequence"/>
</dbReference>
<evidence type="ECO:0000256" key="3">
    <source>
        <dbReference type="ARBA" id="ARBA00022525"/>
    </source>
</evidence>
<dbReference type="PANTHER" id="PTHR11802:SF32">
    <property type="entry name" value="SERINE CARBOXYPEPTIDASE-LIKE 29"/>
    <property type="match status" value="1"/>
</dbReference>
<evidence type="ECO:0000256" key="2">
    <source>
        <dbReference type="ARBA" id="ARBA00009431"/>
    </source>
</evidence>
<dbReference type="Gene3D" id="3.40.50.1820">
    <property type="entry name" value="alpha/beta hydrolase"/>
    <property type="match status" value="1"/>
</dbReference>
<keyword evidence="6" id="KW-1185">Reference proteome</keyword>
<name>A0A2U1LQQ5_ARTAN</name>
<dbReference type="OrthoDB" id="443318at2759"/>
<sequence>MAILDNVDEDSLQFLLSWLEKFPQYKGRDFYITGESYAGHYAPQLIQAIVRCNKATPGSPINLKGYMVPISHWPNFCY</sequence>
<dbReference type="InterPro" id="IPR018202">
    <property type="entry name" value="Ser_caboxypep_ser_AS"/>
</dbReference>
<proteinExistence type="inferred from homology"/>
<dbReference type="GO" id="GO:0005773">
    <property type="term" value="C:vacuole"/>
    <property type="evidence" value="ECO:0007669"/>
    <property type="project" value="TreeGrafter"/>
</dbReference>